<reference evidence="1" key="1">
    <citation type="submission" date="2021-08" db="EMBL/GenBank/DDBJ databases">
        <title>WGS assembly of Ceratopteris richardii.</title>
        <authorList>
            <person name="Marchant D.B."/>
            <person name="Chen G."/>
            <person name="Jenkins J."/>
            <person name="Shu S."/>
            <person name="Leebens-Mack J."/>
            <person name="Grimwood J."/>
            <person name="Schmutz J."/>
            <person name="Soltis P."/>
            <person name="Soltis D."/>
            <person name="Chen Z.-H."/>
        </authorList>
    </citation>
    <scope>NUCLEOTIDE SEQUENCE</scope>
    <source>
        <strain evidence="1">Whitten #5841</strain>
        <tissue evidence="1">Leaf</tissue>
    </source>
</reference>
<gene>
    <name evidence="1" type="ORF">KP509_20G081000</name>
</gene>
<comment type="caution">
    <text evidence="1">The sequence shown here is derived from an EMBL/GenBank/DDBJ whole genome shotgun (WGS) entry which is preliminary data.</text>
</comment>
<organism evidence="1 2">
    <name type="scientific">Ceratopteris richardii</name>
    <name type="common">Triangle waterfern</name>
    <dbReference type="NCBI Taxonomy" id="49495"/>
    <lineage>
        <taxon>Eukaryota</taxon>
        <taxon>Viridiplantae</taxon>
        <taxon>Streptophyta</taxon>
        <taxon>Embryophyta</taxon>
        <taxon>Tracheophyta</taxon>
        <taxon>Polypodiopsida</taxon>
        <taxon>Polypodiidae</taxon>
        <taxon>Polypodiales</taxon>
        <taxon>Pteridineae</taxon>
        <taxon>Pteridaceae</taxon>
        <taxon>Parkerioideae</taxon>
        <taxon>Ceratopteris</taxon>
    </lineage>
</organism>
<evidence type="ECO:0000313" key="1">
    <source>
        <dbReference type="EMBL" id="KAH7332305.1"/>
    </source>
</evidence>
<proteinExistence type="predicted"/>
<protein>
    <submittedName>
        <fullName evidence="1">Uncharacterized protein</fullName>
    </submittedName>
</protein>
<accession>A0A8T2SJV0</accession>
<name>A0A8T2SJV0_CERRI</name>
<dbReference type="EMBL" id="CM035425">
    <property type="protein sequence ID" value="KAH7332305.1"/>
    <property type="molecule type" value="Genomic_DNA"/>
</dbReference>
<evidence type="ECO:0000313" key="2">
    <source>
        <dbReference type="Proteomes" id="UP000825935"/>
    </source>
</evidence>
<dbReference type="AlphaFoldDB" id="A0A8T2SJV0"/>
<dbReference type="Proteomes" id="UP000825935">
    <property type="component" value="Chromosome 20"/>
</dbReference>
<keyword evidence="2" id="KW-1185">Reference proteome</keyword>
<sequence>MARVQQNVTETAWSYLIRLQLLGIPINVLQLEGELGSSSLLLSHGKKLLNKIQLPPDANVAGAKATWCSSNSTLGVEVPKSNAIKFRPELAYKLVGPMSQAVQVISPLRAPPRATITLSMPYYEGRSHILHMM</sequence>